<reference evidence="3" key="1">
    <citation type="submission" date="2019-12" db="EMBL/GenBank/DDBJ databases">
        <title>Whole-genome sequence of Halomicrobium mukohataei pws1.</title>
        <authorList>
            <person name="Verma D.K."/>
            <person name="Gopal K."/>
            <person name="Prasad E.S."/>
        </authorList>
    </citation>
    <scope>NUCLEOTIDE SEQUENCE</scope>
    <source>
        <strain evidence="3">Pws1</strain>
    </source>
</reference>
<accession>A0A847TX64</accession>
<organism evidence="3 4">
    <name type="scientific">Halomicrobium mukohataei</name>
    <dbReference type="NCBI Taxonomy" id="57705"/>
    <lineage>
        <taxon>Archaea</taxon>
        <taxon>Methanobacteriati</taxon>
        <taxon>Methanobacteriota</taxon>
        <taxon>Stenosarchaea group</taxon>
        <taxon>Halobacteria</taxon>
        <taxon>Halobacteriales</taxon>
        <taxon>Haloarculaceae</taxon>
        <taxon>Halomicrobium</taxon>
    </lineage>
</organism>
<dbReference type="CDD" id="cd02947">
    <property type="entry name" value="TRX_family"/>
    <property type="match status" value="1"/>
</dbReference>
<dbReference type="Proteomes" id="UP000608662">
    <property type="component" value="Unassembled WGS sequence"/>
</dbReference>
<evidence type="ECO:0000313" key="3">
    <source>
        <dbReference type="EMBL" id="NLV10612.1"/>
    </source>
</evidence>
<dbReference type="Gene3D" id="3.40.30.10">
    <property type="entry name" value="Glutaredoxin"/>
    <property type="match status" value="1"/>
</dbReference>
<evidence type="ECO:0000256" key="1">
    <source>
        <dbReference type="SAM" id="MobiDB-lite"/>
    </source>
</evidence>
<gene>
    <name evidence="3" type="ORF">GOC74_11815</name>
</gene>
<feature type="region of interest" description="Disordered" evidence="1">
    <location>
        <begin position="64"/>
        <end position="84"/>
    </location>
</feature>
<dbReference type="InterPro" id="IPR036249">
    <property type="entry name" value="Thioredoxin-like_sf"/>
</dbReference>
<dbReference type="RefSeq" id="WP_170094290.1">
    <property type="nucleotide sequence ID" value="NZ_WOYG01000001.1"/>
</dbReference>
<dbReference type="InterPro" id="IPR013766">
    <property type="entry name" value="Thioredoxin_domain"/>
</dbReference>
<dbReference type="GeneID" id="94361549"/>
<dbReference type="PROSITE" id="PS51352">
    <property type="entry name" value="THIOREDOXIN_2"/>
    <property type="match status" value="1"/>
</dbReference>
<evidence type="ECO:0000313" key="4">
    <source>
        <dbReference type="Proteomes" id="UP000608662"/>
    </source>
</evidence>
<dbReference type="AlphaFoldDB" id="A0A847TX64"/>
<feature type="compositionally biased region" description="Basic and acidic residues" evidence="1">
    <location>
        <begin position="65"/>
        <end position="77"/>
    </location>
</feature>
<feature type="domain" description="Thioredoxin" evidence="2">
    <location>
        <begin position="1"/>
        <end position="136"/>
    </location>
</feature>
<dbReference type="SUPFAM" id="SSF52833">
    <property type="entry name" value="Thioredoxin-like"/>
    <property type="match status" value="1"/>
</dbReference>
<evidence type="ECO:0000259" key="2">
    <source>
        <dbReference type="PROSITE" id="PS51352"/>
    </source>
</evidence>
<protein>
    <submittedName>
        <fullName evidence="3">Thioredoxin</fullName>
    </submittedName>
</protein>
<dbReference type="OrthoDB" id="195058at2157"/>
<dbReference type="EMBL" id="WOYG01000001">
    <property type="protein sequence ID" value="NLV10612.1"/>
    <property type="molecule type" value="Genomic_DNA"/>
</dbReference>
<proteinExistence type="predicted"/>
<name>A0A847TX64_9EURY</name>
<sequence length="136" mass="14803">MPLTTMEPNPVWSEGAYEDTVDVLAEHRDELVYKVWGGDWCKDCRSQLPDFGAALDAAEVPEANVVHHETEKEDDGSKTGPGVEEYGIEYIPTVVVERVPEGTDSASGGEEIARFVEDADVPIAVSLAEEIQAVLD</sequence>
<comment type="caution">
    <text evidence="3">The sequence shown here is derived from an EMBL/GenBank/DDBJ whole genome shotgun (WGS) entry which is preliminary data.</text>
</comment>